<keyword evidence="3" id="KW-1185">Reference proteome</keyword>
<protein>
    <submittedName>
        <fullName evidence="1 2">Uncharacterized protein</fullName>
    </submittedName>
</protein>
<reference evidence="1 3" key="2">
    <citation type="journal article" date="2014" name="BMC Genomics">
        <title>An improved genome release (version Mt4.0) for the model legume Medicago truncatula.</title>
        <authorList>
            <person name="Tang H."/>
            <person name="Krishnakumar V."/>
            <person name="Bidwell S."/>
            <person name="Rosen B."/>
            <person name="Chan A."/>
            <person name="Zhou S."/>
            <person name="Gentzbittel L."/>
            <person name="Childs K.L."/>
            <person name="Yandell M."/>
            <person name="Gundlach H."/>
            <person name="Mayer K.F."/>
            <person name="Schwartz D.C."/>
            <person name="Town C.D."/>
        </authorList>
    </citation>
    <scope>GENOME REANNOTATION</scope>
    <source>
        <strain evidence="1">A17</strain>
        <strain evidence="2 3">cv. Jemalong A17</strain>
    </source>
</reference>
<sequence length="88" mass="9825">MNTTSSTAVQHSNHPSIINLTTTPTTTTITLVPTSNISVCFQDYRLTPYKPTHVFSACFVLTHTLSKKRLEGHPSKDYSKARLTVEFL</sequence>
<organism evidence="1 3">
    <name type="scientific">Medicago truncatula</name>
    <name type="common">Barrel medic</name>
    <name type="synonym">Medicago tribuloides</name>
    <dbReference type="NCBI Taxonomy" id="3880"/>
    <lineage>
        <taxon>Eukaryota</taxon>
        <taxon>Viridiplantae</taxon>
        <taxon>Streptophyta</taxon>
        <taxon>Embryophyta</taxon>
        <taxon>Tracheophyta</taxon>
        <taxon>Spermatophyta</taxon>
        <taxon>Magnoliopsida</taxon>
        <taxon>eudicotyledons</taxon>
        <taxon>Gunneridae</taxon>
        <taxon>Pentapetalae</taxon>
        <taxon>rosids</taxon>
        <taxon>fabids</taxon>
        <taxon>Fabales</taxon>
        <taxon>Fabaceae</taxon>
        <taxon>Papilionoideae</taxon>
        <taxon>50 kb inversion clade</taxon>
        <taxon>NPAAA clade</taxon>
        <taxon>Hologalegina</taxon>
        <taxon>IRL clade</taxon>
        <taxon>Trifolieae</taxon>
        <taxon>Medicago</taxon>
    </lineage>
</organism>
<dbReference type="EMBL" id="CM001223">
    <property type="protein sequence ID" value="KEH23451.1"/>
    <property type="molecule type" value="Genomic_DNA"/>
</dbReference>
<reference evidence="1 3" key="1">
    <citation type="journal article" date="2011" name="Nature">
        <title>The Medicago genome provides insight into the evolution of rhizobial symbioses.</title>
        <authorList>
            <person name="Young N.D."/>
            <person name="Debelle F."/>
            <person name="Oldroyd G.E."/>
            <person name="Geurts R."/>
            <person name="Cannon S.B."/>
            <person name="Udvardi M.K."/>
            <person name="Benedito V.A."/>
            <person name="Mayer K.F."/>
            <person name="Gouzy J."/>
            <person name="Schoof H."/>
            <person name="Van de Peer Y."/>
            <person name="Proost S."/>
            <person name="Cook D.R."/>
            <person name="Meyers B.C."/>
            <person name="Spannagl M."/>
            <person name="Cheung F."/>
            <person name="De Mita S."/>
            <person name="Krishnakumar V."/>
            <person name="Gundlach H."/>
            <person name="Zhou S."/>
            <person name="Mudge J."/>
            <person name="Bharti A.K."/>
            <person name="Murray J.D."/>
            <person name="Naoumkina M.A."/>
            <person name="Rosen B."/>
            <person name="Silverstein K.A."/>
            <person name="Tang H."/>
            <person name="Rombauts S."/>
            <person name="Zhao P.X."/>
            <person name="Zhou P."/>
            <person name="Barbe V."/>
            <person name="Bardou P."/>
            <person name="Bechner M."/>
            <person name="Bellec A."/>
            <person name="Berger A."/>
            <person name="Berges H."/>
            <person name="Bidwell S."/>
            <person name="Bisseling T."/>
            <person name="Choisne N."/>
            <person name="Couloux A."/>
            <person name="Denny R."/>
            <person name="Deshpande S."/>
            <person name="Dai X."/>
            <person name="Doyle J.J."/>
            <person name="Dudez A.M."/>
            <person name="Farmer A.D."/>
            <person name="Fouteau S."/>
            <person name="Franken C."/>
            <person name="Gibelin C."/>
            <person name="Gish J."/>
            <person name="Goldstein S."/>
            <person name="Gonzalez A.J."/>
            <person name="Green P.J."/>
            <person name="Hallab A."/>
            <person name="Hartog M."/>
            <person name="Hua A."/>
            <person name="Humphray S.J."/>
            <person name="Jeong D.H."/>
            <person name="Jing Y."/>
            <person name="Jocker A."/>
            <person name="Kenton S.M."/>
            <person name="Kim D.J."/>
            <person name="Klee K."/>
            <person name="Lai H."/>
            <person name="Lang C."/>
            <person name="Lin S."/>
            <person name="Macmil S.L."/>
            <person name="Magdelenat G."/>
            <person name="Matthews L."/>
            <person name="McCorrison J."/>
            <person name="Monaghan E.L."/>
            <person name="Mun J.H."/>
            <person name="Najar F.Z."/>
            <person name="Nicholson C."/>
            <person name="Noirot C."/>
            <person name="O'Bleness M."/>
            <person name="Paule C.R."/>
            <person name="Poulain J."/>
            <person name="Prion F."/>
            <person name="Qin B."/>
            <person name="Qu C."/>
            <person name="Retzel E.F."/>
            <person name="Riddle C."/>
            <person name="Sallet E."/>
            <person name="Samain S."/>
            <person name="Samson N."/>
            <person name="Sanders I."/>
            <person name="Saurat O."/>
            <person name="Scarpelli C."/>
            <person name="Schiex T."/>
            <person name="Segurens B."/>
            <person name="Severin A.J."/>
            <person name="Sherrier D.J."/>
            <person name="Shi R."/>
            <person name="Sims S."/>
            <person name="Singer S.R."/>
            <person name="Sinharoy S."/>
            <person name="Sterck L."/>
            <person name="Viollet A."/>
            <person name="Wang B.B."/>
            <person name="Wang K."/>
            <person name="Wang M."/>
            <person name="Wang X."/>
            <person name="Warfsmann J."/>
            <person name="Weissenbach J."/>
            <person name="White D.D."/>
            <person name="White J.D."/>
            <person name="Wiley G.B."/>
            <person name="Wincker P."/>
            <person name="Xing Y."/>
            <person name="Yang L."/>
            <person name="Yao Z."/>
            <person name="Ying F."/>
            <person name="Zhai J."/>
            <person name="Zhou L."/>
            <person name="Zuber A."/>
            <person name="Denarie J."/>
            <person name="Dixon R.A."/>
            <person name="May G.D."/>
            <person name="Schwartz D.C."/>
            <person name="Rogers J."/>
            <person name="Quetier F."/>
            <person name="Town C.D."/>
            <person name="Roe B.A."/>
        </authorList>
    </citation>
    <scope>NUCLEOTIDE SEQUENCE [LARGE SCALE GENOMIC DNA]</scope>
    <source>
        <strain evidence="1">A17</strain>
        <strain evidence="2 3">cv. Jemalong A17</strain>
    </source>
</reference>
<name>A0A072U226_MEDTR</name>
<evidence type="ECO:0000313" key="3">
    <source>
        <dbReference type="Proteomes" id="UP000002051"/>
    </source>
</evidence>
<gene>
    <name evidence="1" type="ordered locus">MTR_7g081785</name>
</gene>
<dbReference type="HOGENOM" id="CLU_2472505_0_0_1"/>
<proteinExistence type="predicted"/>
<evidence type="ECO:0000313" key="1">
    <source>
        <dbReference type="EMBL" id="KEH23451.1"/>
    </source>
</evidence>
<evidence type="ECO:0000313" key="2">
    <source>
        <dbReference type="EnsemblPlants" id="KEH23451"/>
    </source>
</evidence>
<dbReference type="EnsemblPlants" id="KEH23451">
    <property type="protein sequence ID" value="KEH23451"/>
    <property type="gene ID" value="MTR_7g081785"/>
</dbReference>
<dbReference type="Proteomes" id="UP000002051">
    <property type="component" value="Unassembled WGS sequence"/>
</dbReference>
<reference evidence="2" key="3">
    <citation type="submission" date="2015-04" db="UniProtKB">
        <authorList>
            <consortium name="EnsemblPlants"/>
        </authorList>
    </citation>
    <scope>IDENTIFICATION</scope>
    <source>
        <strain evidence="2">cv. Jemalong A17</strain>
    </source>
</reference>
<accession>A0A072U226</accession>
<dbReference type="AlphaFoldDB" id="A0A072U226"/>